<keyword evidence="2" id="KW-0378">Hydrolase</keyword>
<protein>
    <submittedName>
        <fullName evidence="7">Uncharacterized protein</fullName>
    </submittedName>
</protein>
<feature type="region of interest" description="Disordered" evidence="5">
    <location>
        <begin position="443"/>
        <end position="483"/>
    </location>
</feature>
<dbReference type="GO" id="GO:0004386">
    <property type="term" value="F:helicase activity"/>
    <property type="evidence" value="ECO:0007669"/>
    <property type="project" value="UniProtKB-KW"/>
</dbReference>
<proteinExistence type="predicted"/>
<dbReference type="WBParaSite" id="ACRNAN_scaffold3269.g18290.t1">
    <property type="protein sequence ID" value="ACRNAN_scaffold3269.g18290.t1"/>
    <property type="gene ID" value="ACRNAN_scaffold3269.g18290"/>
</dbReference>
<keyword evidence="3" id="KW-0347">Helicase</keyword>
<dbReference type="AlphaFoldDB" id="A0A914DQ32"/>
<keyword evidence="4" id="KW-0067">ATP-binding</keyword>
<organism evidence="6 7">
    <name type="scientific">Acrobeloides nanus</name>
    <dbReference type="NCBI Taxonomy" id="290746"/>
    <lineage>
        <taxon>Eukaryota</taxon>
        <taxon>Metazoa</taxon>
        <taxon>Ecdysozoa</taxon>
        <taxon>Nematoda</taxon>
        <taxon>Chromadorea</taxon>
        <taxon>Rhabditida</taxon>
        <taxon>Tylenchina</taxon>
        <taxon>Cephalobomorpha</taxon>
        <taxon>Cephaloboidea</taxon>
        <taxon>Cephalobidae</taxon>
        <taxon>Acrobeloides</taxon>
    </lineage>
</organism>
<feature type="compositionally biased region" description="Basic and acidic residues" evidence="5">
    <location>
        <begin position="457"/>
        <end position="468"/>
    </location>
</feature>
<evidence type="ECO:0000256" key="5">
    <source>
        <dbReference type="SAM" id="MobiDB-lite"/>
    </source>
</evidence>
<name>A0A914DQ32_9BILA</name>
<keyword evidence="1" id="KW-0547">Nucleotide-binding</keyword>
<dbReference type="GO" id="GO:0016787">
    <property type="term" value="F:hydrolase activity"/>
    <property type="evidence" value="ECO:0007669"/>
    <property type="project" value="UniProtKB-KW"/>
</dbReference>
<evidence type="ECO:0000256" key="4">
    <source>
        <dbReference type="ARBA" id="ARBA00022840"/>
    </source>
</evidence>
<evidence type="ECO:0000313" key="6">
    <source>
        <dbReference type="Proteomes" id="UP000887540"/>
    </source>
</evidence>
<reference evidence="7" key="1">
    <citation type="submission" date="2022-11" db="UniProtKB">
        <authorList>
            <consortium name="WormBaseParasite"/>
        </authorList>
    </citation>
    <scope>IDENTIFICATION</scope>
</reference>
<evidence type="ECO:0000256" key="3">
    <source>
        <dbReference type="ARBA" id="ARBA00022806"/>
    </source>
</evidence>
<sequence length="576" mass="66576">MELCKTLGIPTNLLFDFTKESKRKKLIGEKLSGVFFVQAQLLVINEAEKAQGSNALSKLVTSTMNSLFGDDYQGFRILALASSIERNLPKAQSLIANLNISNLMIKNYDDTAFTKALYSKDSFVYDIDVGEQFKQHLNSWREGTKNFTEFLVSANFLNESEPDALIFHDFEKWSKKTSPDDPVFINLFEIVPALIEAYKILICHGYRAFFLFLTAQIPKTSELLEKIMENSLLKEVYQFSIEKFGYDAFPDPETISFEEMSKMHPKMPRLIDLLNEVLTPKCPKIMIFCGNFFASRAVAELLNNWNAGRVLENWSGYSEQLLESRLLGPAQQDEKWLANRFKQGDENILVCSPYMQNFGFTTFGTAIGLDSEVSTMAFMRFGHKNYSLLTTPYETLPRSIWCFDKYEQHVKLSFDYRFRMETSKELFTKDMCESPIEFLPKIVDPPKEKKGQKRRKNDLLENEEKKPEQSFSSIVRNMPTPTEDDVAECFREVPRSIKRQRINTEARSISVSDDFEEVDDLKRRMETPSRKLITDHFRSLKLQNSDFVDLVAEASKDRLKALDKLLRMLQPHVKSN</sequence>
<evidence type="ECO:0000256" key="2">
    <source>
        <dbReference type="ARBA" id="ARBA00022801"/>
    </source>
</evidence>
<dbReference type="GO" id="GO:0005524">
    <property type="term" value="F:ATP binding"/>
    <property type="evidence" value="ECO:0007669"/>
    <property type="project" value="UniProtKB-KW"/>
</dbReference>
<keyword evidence="6" id="KW-1185">Reference proteome</keyword>
<accession>A0A914DQ32</accession>
<evidence type="ECO:0000256" key="1">
    <source>
        <dbReference type="ARBA" id="ARBA00022741"/>
    </source>
</evidence>
<dbReference type="PANTHER" id="PTHR14025">
    <property type="entry name" value="FANCONI ANEMIA GROUP M FANCM FAMILY MEMBER"/>
    <property type="match status" value="1"/>
</dbReference>
<dbReference type="PANTHER" id="PTHR14025:SF20">
    <property type="entry name" value="FANCONI ANEMIA GROUP M PROTEIN"/>
    <property type="match status" value="1"/>
</dbReference>
<dbReference type="Proteomes" id="UP000887540">
    <property type="component" value="Unplaced"/>
</dbReference>
<evidence type="ECO:0000313" key="7">
    <source>
        <dbReference type="WBParaSite" id="ACRNAN_scaffold3269.g18290.t1"/>
    </source>
</evidence>